<dbReference type="KEGG" id="taz:TREAZ_3409"/>
<name>F5Y7V8_LEAAZ</name>
<organism evidence="1 2">
    <name type="scientific">Leadbettera azotonutricia (strain ATCC BAA-888 / DSM 13862 / ZAS-9)</name>
    <name type="common">Treponema azotonutricium</name>
    <dbReference type="NCBI Taxonomy" id="545695"/>
    <lineage>
        <taxon>Bacteria</taxon>
        <taxon>Pseudomonadati</taxon>
        <taxon>Spirochaetota</taxon>
        <taxon>Spirochaetia</taxon>
        <taxon>Spirochaetales</taxon>
        <taxon>Breznakiellaceae</taxon>
        <taxon>Leadbettera</taxon>
    </lineage>
</organism>
<dbReference type="AlphaFoldDB" id="F5Y7V8"/>
<proteinExistence type="predicted"/>
<dbReference type="SUPFAM" id="SSF140931">
    <property type="entry name" value="Fic-like"/>
    <property type="match status" value="1"/>
</dbReference>
<dbReference type="HOGENOM" id="CLU_2144750_0_0_12"/>
<dbReference type="Gene3D" id="1.10.3290.10">
    <property type="entry name" value="Fido-like domain"/>
    <property type="match status" value="1"/>
</dbReference>
<dbReference type="InterPro" id="IPR036597">
    <property type="entry name" value="Fido-like_dom_sf"/>
</dbReference>
<reference evidence="1 2" key="2">
    <citation type="journal article" date="2011" name="ISME J.">
        <title>RNA-seq reveals cooperative metabolic interactions between two termite-gut spirochete species in co-culture.</title>
        <authorList>
            <person name="Rosenthal A.Z."/>
            <person name="Matson E.G."/>
            <person name="Eldar A."/>
            <person name="Leadbetter J.R."/>
        </authorList>
    </citation>
    <scope>NUCLEOTIDE SEQUENCE [LARGE SCALE GENOMIC DNA]</scope>
    <source>
        <strain evidence="2">ATCC BAA-888 / DSM 13862 / ZAS-9</strain>
    </source>
</reference>
<keyword evidence="2" id="KW-1185">Reference proteome</keyword>
<sequence length="112" mass="12903">MHNNYEYIDPDYSYTDPKTGVLKNLGGITNHDDLVNFESIAVTKRRNELKKHPIKIKNTASLLEIHALLFKDVYKWAGRLRTVEISKMGKQFFLTPFFEKGVSTASRSGKRL</sequence>
<dbReference type="Proteomes" id="UP000009222">
    <property type="component" value="Chromosome"/>
</dbReference>
<protein>
    <submittedName>
        <fullName evidence="1">Cell filamentation protein</fullName>
    </submittedName>
</protein>
<dbReference type="InParanoid" id="F5Y7V8"/>
<gene>
    <name evidence="1" type="ordered locus">TREAZ_3409</name>
</gene>
<dbReference type="EMBL" id="CP001841">
    <property type="protein sequence ID" value="AEF81270.1"/>
    <property type="molecule type" value="Genomic_DNA"/>
</dbReference>
<accession>F5Y7V8</accession>
<evidence type="ECO:0000313" key="1">
    <source>
        <dbReference type="EMBL" id="AEF81270.1"/>
    </source>
</evidence>
<evidence type="ECO:0000313" key="2">
    <source>
        <dbReference type="Proteomes" id="UP000009222"/>
    </source>
</evidence>
<reference evidence="2" key="1">
    <citation type="submission" date="2009-12" db="EMBL/GenBank/DDBJ databases">
        <title>Complete sequence of Treponema azotonutricium strain ZAS-9.</title>
        <authorList>
            <person name="Tetu S.G."/>
            <person name="Matson E."/>
            <person name="Ren Q."/>
            <person name="Seshadri R."/>
            <person name="Elbourne L."/>
            <person name="Hassan K.A."/>
            <person name="Durkin A."/>
            <person name="Radune D."/>
            <person name="Mohamoud Y."/>
            <person name="Shay R."/>
            <person name="Jin S."/>
            <person name="Zhang X."/>
            <person name="Lucey K."/>
            <person name="Ballor N.R."/>
            <person name="Ottesen E."/>
            <person name="Rosenthal R."/>
            <person name="Allen A."/>
            <person name="Leadbetter J.R."/>
            <person name="Paulsen I.T."/>
        </authorList>
    </citation>
    <scope>NUCLEOTIDE SEQUENCE [LARGE SCALE GENOMIC DNA]</scope>
    <source>
        <strain evidence="2">ATCC BAA-888 / DSM 13862 / ZAS-9</strain>
    </source>
</reference>
<dbReference type="STRING" id="545695.TREAZ_3409"/>
<dbReference type="eggNOG" id="COG2184">
    <property type="taxonomic scope" value="Bacteria"/>
</dbReference>